<dbReference type="PANTHER" id="PTHR42923">
    <property type="entry name" value="PROTOPORPHYRINOGEN OXIDASE"/>
    <property type="match status" value="1"/>
</dbReference>
<feature type="domain" description="Amine oxidase" evidence="1">
    <location>
        <begin position="257"/>
        <end position="382"/>
    </location>
</feature>
<dbReference type="Pfam" id="PF01593">
    <property type="entry name" value="Amino_oxidase"/>
    <property type="match status" value="1"/>
</dbReference>
<dbReference type="InterPro" id="IPR002937">
    <property type="entry name" value="Amino_oxidase"/>
</dbReference>
<dbReference type="InterPro" id="IPR036188">
    <property type="entry name" value="FAD/NAD-bd_sf"/>
</dbReference>
<dbReference type="InterPro" id="IPR050464">
    <property type="entry name" value="Zeta_carotene_desat/Oxidored"/>
</dbReference>
<dbReference type="PANTHER" id="PTHR42923:SF3">
    <property type="entry name" value="PROTOPORPHYRINOGEN OXIDASE"/>
    <property type="match status" value="1"/>
</dbReference>
<proteinExistence type="predicted"/>
<organism evidence="2 3">
    <name type="scientific">Streptomyces kaempferi</name>
    <dbReference type="NCBI Taxonomy" id="333725"/>
    <lineage>
        <taxon>Bacteria</taxon>
        <taxon>Bacillati</taxon>
        <taxon>Actinomycetota</taxon>
        <taxon>Actinomycetes</taxon>
        <taxon>Kitasatosporales</taxon>
        <taxon>Streptomycetaceae</taxon>
        <taxon>Streptomyces</taxon>
    </lineage>
</organism>
<sequence>MRATTMANITIIGGGLAGLTAAISAAEQGARVTVHEAHSHAGGRARSASGPYVTNDGPHTFFDNGDAWHWLLQRGLAGRYVRLSFHEWTRMRFRHQGRLRMTLPGGYMRMTWMHRGIDVPVDRSFQDWASERFAQQTVDEALGFLGPILFDGDPGRLSAAFVWERLLRVGTPRFPLPSRYFMGGWGALIGRMERVARARGVVIETGSRLTELPTGGPVIVATSLAAARSLLGDSSLEWPSGTAALLDMAVTHSKKDGNVSFDMDEGGFTSQYSDHDPSLAPEGQALFQGQMPIRPGESKADALARLEKLFDLTTPGWQQRILWRREGVSRGRTGALDLPGLSWRDRPAVDRGDGVFLAGDSVAAPGILAETSINSALRAAELALSARPAAHRSAVLGR</sequence>
<dbReference type="PRINTS" id="PR00411">
    <property type="entry name" value="PNDRDTASEI"/>
</dbReference>
<evidence type="ECO:0000313" key="3">
    <source>
        <dbReference type="Proteomes" id="UP001597058"/>
    </source>
</evidence>
<dbReference type="SUPFAM" id="SSF51971">
    <property type="entry name" value="Nucleotide-binding domain"/>
    <property type="match status" value="1"/>
</dbReference>
<reference evidence="3" key="1">
    <citation type="journal article" date="2019" name="Int. J. Syst. Evol. Microbiol.">
        <title>The Global Catalogue of Microorganisms (GCM) 10K type strain sequencing project: providing services to taxonomists for standard genome sequencing and annotation.</title>
        <authorList>
            <consortium name="The Broad Institute Genomics Platform"/>
            <consortium name="The Broad Institute Genome Sequencing Center for Infectious Disease"/>
            <person name="Wu L."/>
            <person name="Ma J."/>
        </authorList>
    </citation>
    <scope>NUCLEOTIDE SEQUENCE [LARGE SCALE GENOMIC DNA]</scope>
    <source>
        <strain evidence="3">CGMCC 4.7020</strain>
    </source>
</reference>
<accession>A0ABW3XRL1</accession>
<dbReference type="EMBL" id="JBHTMM010000096">
    <property type="protein sequence ID" value="MFD1311925.1"/>
    <property type="molecule type" value="Genomic_DNA"/>
</dbReference>
<protein>
    <submittedName>
        <fullName evidence="2">Phytoene desaturase family protein</fullName>
    </submittedName>
</protein>
<comment type="caution">
    <text evidence="2">The sequence shown here is derived from an EMBL/GenBank/DDBJ whole genome shotgun (WGS) entry which is preliminary data.</text>
</comment>
<dbReference type="Proteomes" id="UP001597058">
    <property type="component" value="Unassembled WGS sequence"/>
</dbReference>
<name>A0ABW3XRL1_9ACTN</name>
<dbReference type="Pfam" id="PF13450">
    <property type="entry name" value="NAD_binding_8"/>
    <property type="match status" value="1"/>
</dbReference>
<evidence type="ECO:0000259" key="1">
    <source>
        <dbReference type="Pfam" id="PF01593"/>
    </source>
</evidence>
<evidence type="ECO:0000313" key="2">
    <source>
        <dbReference type="EMBL" id="MFD1311925.1"/>
    </source>
</evidence>
<gene>
    <name evidence="2" type="ORF">ACFQ5X_39780</name>
</gene>
<dbReference type="Gene3D" id="3.50.50.60">
    <property type="entry name" value="FAD/NAD(P)-binding domain"/>
    <property type="match status" value="1"/>
</dbReference>
<keyword evidence="3" id="KW-1185">Reference proteome</keyword>
<dbReference type="RefSeq" id="WP_282189822.1">
    <property type="nucleotide sequence ID" value="NZ_JBHSKH010000006.1"/>
</dbReference>